<dbReference type="RefSeq" id="WP_094130657.1">
    <property type="nucleotide sequence ID" value="NZ_CP040788.1"/>
</dbReference>
<dbReference type="PANTHER" id="PTHR33692">
    <property type="entry name" value="RIBOSOME MATURATION FACTOR RIMM"/>
    <property type="match status" value="1"/>
</dbReference>
<dbReference type="InterPro" id="IPR002676">
    <property type="entry name" value="RimM_N"/>
</dbReference>
<dbReference type="Proteomes" id="UP000215316">
    <property type="component" value="Unassembled WGS sequence"/>
</dbReference>
<feature type="region of interest" description="Disordered" evidence="6">
    <location>
        <begin position="187"/>
        <end position="220"/>
    </location>
</feature>
<accession>A0A225CQK5</accession>
<dbReference type="AlphaFoldDB" id="A0A225CQK5"/>
<evidence type="ECO:0000313" key="10">
    <source>
        <dbReference type="Proteomes" id="UP000215316"/>
    </source>
</evidence>
<dbReference type="InterPro" id="IPR011033">
    <property type="entry name" value="PRC_barrel-like_sf"/>
</dbReference>
<dbReference type="Pfam" id="PF24986">
    <property type="entry name" value="PRC_RimM"/>
    <property type="match status" value="1"/>
</dbReference>
<reference evidence="9" key="1">
    <citation type="submission" date="2017-08" db="EMBL/GenBank/DDBJ databases">
        <title>Genomes of multiple Clavibacter strains from different subspecies.</title>
        <authorList>
            <person name="Yuan X.-K."/>
            <person name="Li X.-S."/>
            <person name="Nie J."/>
            <person name="De Boer S.H."/>
        </authorList>
    </citation>
    <scope>NUCLEOTIDE SEQUENCE [LARGE SCALE GENOMIC DNA]</scope>
    <source>
        <strain evidence="9">ATCC 33566</strain>
    </source>
</reference>
<dbReference type="SUPFAM" id="SSF50447">
    <property type="entry name" value="Translation proteins"/>
    <property type="match status" value="1"/>
</dbReference>
<comment type="subunit">
    <text evidence="5">Binds ribosomal protein uS19.</text>
</comment>
<dbReference type="InterPro" id="IPR009000">
    <property type="entry name" value="Transl_B-barrel_sf"/>
</dbReference>
<keyword evidence="1 5" id="KW-0963">Cytoplasm</keyword>
<dbReference type="HAMAP" id="MF_00014">
    <property type="entry name" value="Ribosome_mat_RimM"/>
    <property type="match status" value="1"/>
</dbReference>
<evidence type="ECO:0000313" key="9">
    <source>
        <dbReference type="EMBL" id="OQJ64002.1"/>
    </source>
</evidence>
<comment type="similarity">
    <text evidence="5">Belongs to the RimM family.</text>
</comment>
<dbReference type="PANTHER" id="PTHR33692:SF1">
    <property type="entry name" value="RIBOSOME MATURATION FACTOR RIMM"/>
    <property type="match status" value="1"/>
</dbReference>
<dbReference type="Gene3D" id="2.30.30.240">
    <property type="entry name" value="PRC-barrel domain"/>
    <property type="match status" value="1"/>
</dbReference>
<dbReference type="SUPFAM" id="SSF50346">
    <property type="entry name" value="PRC-barrel domain"/>
    <property type="match status" value="1"/>
</dbReference>
<evidence type="ECO:0000256" key="2">
    <source>
        <dbReference type="ARBA" id="ARBA00022517"/>
    </source>
</evidence>
<dbReference type="GO" id="GO:0043022">
    <property type="term" value="F:ribosome binding"/>
    <property type="evidence" value="ECO:0007669"/>
    <property type="project" value="InterPro"/>
</dbReference>
<evidence type="ECO:0000256" key="1">
    <source>
        <dbReference type="ARBA" id="ARBA00022490"/>
    </source>
</evidence>
<dbReference type="GO" id="GO:0005737">
    <property type="term" value="C:cytoplasm"/>
    <property type="evidence" value="ECO:0007669"/>
    <property type="project" value="UniProtKB-SubCell"/>
</dbReference>
<comment type="caution">
    <text evidence="9">The sequence shown here is derived from an EMBL/GenBank/DDBJ whole genome shotgun (WGS) entry which is preliminary data.</text>
</comment>
<dbReference type="GO" id="GO:0042274">
    <property type="term" value="P:ribosomal small subunit biogenesis"/>
    <property type="evidence" value="ECO:0007669"/>
    <property type="project" value="UniProtKB-UniRule"/>
</dbReference>
<dbReference type="GO" id="GO:0006364">
    <property type="term" value="P:rRNA processing"/>
    <property type="evidence" value="ECO:0007669"/>
    <property type="project" value="UniProtKB-UniRule"/>
</dbReference>
<keyword evidence="4 5" id="KW-0143">Chaperone</keyword>
<evidence type="ECO:0000256" key="4">
    <source>
        <dbReference type="ARBA" id="ARBA00023186"/>
    </source>
</evidence>
<dbReference type="NCBIfam" id="TIGR02273">
    <property type="entry name" value="16S_RimM"/>
    <property type="match status" value="1"/>
</dbReference>
<evidence type="ECO:0000256" key="3">
    <source>
        <dbReference type="ARBA" id="ARBA00022552"/>
    </source>
</evidence>
<dbReference type="InterPro" id="IPR011961">
    <property type="entry name" value="RimM"/>
</dbReference>
<evidence type="ECO:0000259" key="7">
    <source>
        <dbReference type="Pfam" id="PF01782"/>
    </source>
</evidence>
<evidence type="ECO:0000256" key="5">
    <source>
        <dbReference type="HAMAP-Rule" id="MF_00014"/>
    </source>
</evidence>
<keyword evidence="10" id="KW-1185">Reference proteome</keyword>
<evidence type="ECO:0000256" key="6">
    <source>
        <dbReference type="SAM" id="MobiDB-lite"/>
    </source>
</evidence>
<dbReference type="Pfam" id="PF01782">
    <property type="entry name" value="RimM"/>
    <property type="match status" value="1"/>
</dbReference>
<feature type="compositionally biased region" description="Low complexity" evidence="6">
    <location>
        <begin position="192"/>
        <end position="205"/>
    </location>
</feature>
<gene>
    <name evidence="5" type="primary">rimM</name>
    <name evidence="9" type="ORF">B5P24_13855</name>
</gene>
<dbReference type="Gene3D" id="2.40.30.60">
    <property type="entry name" value="RimM"/>
    <property type="match status" value="1"/>
</dbReference>
<proteinExistence type="inferred from homology"/>
<feature type="domain" description="Ribosome maturation factor RimM PRC barrel" evidence="8">
    <location>
        <begin position="117"/>
        <end position="182"/>
    </location>
</feature>
<feature type="domain" description="RimM N-terminal" evidence="7">
    <location>
        <begin position="19"/>
        <end position="101"/>
    </location>
</feature>
<dbReference type="GO" id="GO:0005840">
    <property type="term" value="C:ribosome"/>
    <property type="evidence" value="ECO:0007669"/>
    <property type="project" value="InterPro"/>
</dbReference>
<name>A0A225CQK5_9MICO</name>
<protein>
    <recommendedName>
        <fullName evidence="5">Ribosome maturation factor RimM</fullName>
    </recommendedName>
</protein>
<dbReference type="EMBL" id="MZMQ01000001">
    <property type="protein sequence ID" value="OQJ64002.1"/>
    <property type="molecule type" value="Genomic_DNA"/>
</dbReference>
<dbReference type="InterPro" id="IPR036976">
    <property type="entry name" value="RimM_N_sf"/>
</dbReference>
<organism evidence="9 10">
    <name type="scientific">Clavibacter tessellarius</name>
    <dbReference type="NCBI Taxonomy" id="31965"/>
    <lineage>
        <taxon>Bacteria</taxon>
        <taxon>Bacillati</taxon>
        <taxon>Actinomycetota</taxon>
        <taxon>Actinomycetes</taxon>
        <taxon>Micrococcales</taxon>
        <taxon>Microbacteriaceae</taxon>
        <taxon>Clavibacter</taxon>
    </lineage>
</organism>
<comment type="subcellular location">
    <subcellularLocation>
        <location evidence="5">Cytoplasm</location>
    </subcellularLocation>
</comment>
<sequence>MWWTPIPEVEGRDPAAFRVGRLTKAHGLKGAVKLELFTDDPAKRFVPGAEFSLQVPDSSPWHGRTLTLTELRWYNSHPVGFFEGVADRTAAESLAKAILWMTPPADEPAEPDAWYDHQLVGLKVLRDGVEVGTVSLVDHFPAQDLLHVDTPNGTVLVPFVQAIVPSVDVDAGTLVVTPPLGLFEDVAEEAEPAAAPDAAPAAEDASVPGADPAPEGDDAR</sequence>
<comment type="domain">
    <text evidence="5">The PRC barrel domain binds ribosomal protein uS19.</text>
</comment>
<comment type="function">
    <text evidence="5">An accessory protein needed during the final step in the assembly of 30S ribosomal subunit, possibly for assembly of the head region. Essential for efficient processing of 16S rRNA. May be needed both before and after RbfA during the maturation of 16S rRNA. It has affinity for free ribosomal 30S subunits but not for 70S ribosomes.</text>
</comment>
<evidence type="ECO:0000259" key="8">
    <source>
        <dbReference type="Pfam" id="PF24986"/>
    </source>
</evidence>
<dbReference type="InterPro" id="IPR056792">
    <property type="entry name" value="PRC_RimM"/>
</dbReference>
<keyword evidence="2 5" id="KW-0690">Ribosome biogenesis</keyword>
<dbReference type="OrthoDB" id="5381335at2"/>
<keyword evidence="3 5" id="KW-0698">rRNA processing</keyword>